<dbReference type="AlphaFoldDB" id="A0A7G2CMM0"/>
<sequence length="221" mass="24266">MSAAGRKYKIVLLGDSGVGKSSLAQRLIKDEWTDNISSTVGASFYRYTPQLDAAKLKEAGINNNNGISFDIWDTAGQERYKSLASMYYRGAAAALVVYDITSYESYERAKYWMKELNENSPETHVTLCGNKVDMDNNNNNDGGASFRKVPREEGKAFCDANNLFFVEVSAKTGVNVKTAFDNIAIHLLRTDNKNNVRQGGVVGATEREQSGENGKKGGCCN</sequence>
<dbReference type="Proteomes" id="UP000515908">
    <property type="component" value="Chromosome 14"/>
</dbReference>
<dbReference type="PROSITE" id="PS51419">
    <property type="entry name" value="RAB"/>
    <property type="match status" value="1"/>
</dbReference>
<proteinExistence type="predicted"/>
<dbReference type="VEuPathDB" id="TriTrypDB:ADEAN_000702000"/>
<dbReference type="PRINTS" id="PR00449">
    <property type="entry name" value="RASTRNSFRMNG"/>
</dbReference>
<reference evidence="2 3" key="1">
    <citation type="submission" date="2020-08" db="EMBL/GenBank/DDBJ databases">
        <authorList>
            <person name="Newling K."/>
            <person name="Davey J."/>
            <person name="Forrester S."/>
        </authorList>
    </citation>
    <scope>NUCLEOTIDE SEQUENCE [LARGE SCALE GENOMIC DNA]</scope>
    <source>
        <strain evidence="3">Crithidia deanei Carvalho (ATCC PRA-265)</strain>
    </source>
</reference>
<dbReference type="GO" id="GO:0005525">
    <property type="term" value="F:GTP binding"/>
    <property type="evidence" value="ECO:0007669"/>
    <property type="project" value="InterPro"/>
</dbReference>
<gene>
    <name evidence="2" type="ORF">ADEAN_000702000</name>
</gene>
<keyword evidence="3" id="KW-1185">Reference proteome</keyword>
<dbReference type="InterPro" id="IPR001806">
    <property type="entry name" value="Small_GTPase"/>
</dbReference>
<organism evidence="2 3">
    <name type="scientific">Angomonas deanei</name>
    <dbReference type="NCBI Taxonomy" id="59799"/>
    <lineage>
        <taxon>Eukaryota</taxon>
        <taxon>Discoba</taxon>
        <taxon>Euglenozoa</taxon>
        <taxon>Kinetoplastea</taxon>
        <taxon>Metakinetoplastina</taxon>
        <taxon>Trypanosomatida</taxon>
        <taxon>Trypanosomatidae</taxon>
        <taxon>Strigomonadinae</taxon>
        <taxon>Angomonas</taxon>
    </lineage>
</organism>
<evidence type="ECO:0000313" key="2">
    <source>
        <dbReference type="EMBL" id="CAD2219512.1"/>
    </source>
</evidence>
<keyword evidence="2" id="KW-0808">Transferase</keyword>
<dbReference type="GO" id="GO:0003924">
    <property type="term" value="F:GTPase activity"/>
    <property type="evidence" value="ECO:0007669"/>
    <property type="project" value="InterPro"/>
</dbReference>
<dbReference type="Pfam" id="PF00071">
    <property type="entry name" value="Ras"/>
    <property type="match status" value="1"/>
</dbReference>
<keyword evidence="1" id="KW-0547">Nucleotide-binding</keyword>
<dbReference type="InterPro" id="IPR027417">
    <property type="entry name" value="P-loop_NTPase"/>
</dbReference>
<dbReference type="PANTHER" id="PTHR47978">
    <property type="match status" value="1"/>
</dbReference>
<dbReference type="InterPro" id="IPR005225">
    <property type="entry name" value="Small_GTP-bd"/>
</dbReference>
<dbReference type="NCBIfam" id="TIGR00231">
    <property type="entry name" value="small_GTP"/>
    <property type="match status" value="1"/>
</dbReference>
<dbReference type="SMART" id="SM00173">
    <property type="entry name" value="RAS"/>
    <property type="match status" value="1"/>
</dbReference>
<dbReference type="Gene3D" id="3.40.50.300">
    <property type="entry name" value="P-loop containing nucleotide triphosphate hydrolases"/>
    <property type="match status" value="1"/>
</dbReference>
<accession>A0A7G2CMM0</accession>
<name>A0A7G2CMM0_9TRYP</name>
<dbReference type="SMART" id="SM00175">
    <property type="entry name" value="RAB"/>
    <property type="match status" value="1"/>
</dbReference>
<dbReference type="FunFam" id="3.40.50.300:FF:000808">
    <property type="entry name" value="Small GTP-binding protein, putative"/>
    <property type="match status" value="1"/>
</dbReference>
<protein>
    <submittedName>
        <fullName evidence="2">ADP-ribosylation factor family/50S ribosome-binding GTPase/Ras of Complex, Roc, domain of DAPkinase/Gtr1/RagA G protein conserved region/Ras family, putative</fullName>
    </submittedName>
</protein>
<dbReference type="PROSITE" id="PS51421">
    <property type="entry name" value="RAS"/>
    <property type="match status" value="1"/>
</dbReference>
<dbReference type="SMART" id="SM00174">
    <property type="entry name" value="RHO"/>
    <property type="match status" value="1"/>
</dbReference>
<dbReference type="PROSITE" id="PS00675">
    <property type="entry name" value="SIGMA54_INTERACT_1"/>
    <property type="match status" value="1"/>
</dbReference>
<evidence type="ECO:0000313" key="3">
    <source>
        <dbReference type="Proteomes" id="UP000515908"/>
    </source>
</evidence>
<evidence type="ECO:0000256" key="1">
    <source>
        <dbReference type="ARBA" id="ARBA00022741"/>
    </source>
</evidence>
<dbReference type="InterPro" id="IPR025662">
    <property type="entry name" value="Sigma_54_int_dom_ATP-bd_1"/>
</dbReference>
<dbReference type="EMBL" id="LR877158">
    <property type="protein sequence ID" value="CAD2219512.1"/>
    <property type="molecule type" value="Genomic_DNA"/>
</dbReference>
<dbReference type="SMART" id="SM00176">
    <property type="entry name" value="RAN"/>
    <property type="match status" value="1"/>
</dbReference>
<keyword evidence="2" id="KW-0418">Kinase</keyword>
<dbReference type="GO" id="GO:0016301">
    <property type="term" value="F:kinase activity"/>
    <property type="evidence" value="ECO:0007669"/>
    <property type="project" value="UniProtKB-KW"/>
</dbReference>
<dbReference type="SUPFAM" id="SSF52540">
    <property type="entry name" value="P-loop containing nucleoside triphosphate hydrolases"/>
    <property type="match status" value="1"/>
</dbReference>